<evidence type="ECO:0000313" key="4">
    <source>
        <dbReference type="EMBL" id="BAH78021.1"/>
    </source>
</evidence>
<dbReference type="AlphaFoldDB" id="C4XRV5"/>
<evidence type="ECO:0000313" key="5">
    <source>
        <dbReference type="Proteomes" id="UP000009071"/>
    </source>
</evidence>
<dbReference type="Pfam" id="PF00350">
    <property type="entry name" value="Dynamin_N"/>
    <property type="match status" value="1"/>
</dbReference>
<feature type="domain" description="Dynamin N-terminal" evidence="3">
    <location>
        <begin position="109"/>
        <end position="276"/>
    </location>
</feature>
<keyword evidence="5" id="KW-1185">Reference proteome</keyword>
<dbReference type="PANTHER" id="PTHR43681:SF1">
    <property type="entry name" value="SARCALUMENIN"/>
    <property type="match status" value="1"/>
</dbReference>
<dbReference type="PANTHER" id="PTHR43681">
    <property type="entry name" value="TRANSMEMBRANE GTPASE FZO"/>
    <property type="match status" value="1"/>
</dbReference>
<dbReference type="KEGG" id="dma:DMR_45300"/>
<dbReference type="STRING" id="573370.DMR_45300"/>
<feature type="region of interest" description="Disordered" evidence="1">
    <location>
        <begin position="1"/>
        <end position="37"/>
    </location>
</feature>
<reference evidence="4 5" key="1">
    <citation type="journal article" date="2009" name="Genome Res.">
        <title>Whole genome sequence of Desulfovibrio magneticus strain RS-1 revealed common gene clusters in magnetotactic bacteria.</title>
        <authorList>
            <person name="Nakazawa H."/>
            <person name="Arakaki A."/>
            <person name="Narita-Yamada S."/>
            <person name="Yashiro I."/>
            <person name="Jinno K."/>
            <person name="Aoki N."/>
            <person name="Tsuruyama A."/>
            <person name="Okamura Y."/>
            <person name="Tanikawa S."/>
            <person name="Fujita N."/>
            <person name="Takeyama H."/>
            <person name="Matsunaga T."/>
        </authorList>
    </citation>
    <scope>NUCLEOTIDE SEQUENCE [LARGE SCALE GENOMIC DNA]</scope>
    <source>
        <strain evidence="5">ATCC 700980 / DSM 13731 / RS-1</strain>
    </source>
</reference>
<dbReference type="SUPFAM" id="SSF52540">
    <property type="entry name" value="P-loop containing nucleoside triphosphate hydrolases"/>
    <property type="match status" value="1"/>
</dbReference>
<dbReference type="Gene3D" id="3.40.50.300">
    <property type="entry name" value="P-loop containing nucleotide triphosphate hydrolases"/>
    <property type="match status" value="1"/>
</dbReference>
<name>C4XRV5_SOLM1</name>
<dbReference type="HOGENOM" id="CLU_533095_0_0_7"/>
<sequence length="549" mass="60960">MGQPLPRPWRSGEVFSSGRGFSRRVGPAASTNPESFDTEVHVDFRRGGGMEDGRLHDRLNSLKEHLQLENPLLVEAVGSFRKLDKVCRGLGLIGNDQSTISQIAWWPLISILGPFSAGKSTFINNYLDIPVQQTGSHAVDDKFTVICYNAAGESRVLPGTALNADLRFPFYKMSEELEKVEPGEGGRIDSYIRLKTCPSDKLRGLILIDSPGFDADAQRTSTLRITNHIMDLSDLVLVLFDARRPEPGAMRDTLTHLVAATINRRDSNKFIFILNQMDIAAREDNPEEVVGAWQRALAQQGLTAGKFYRIYSPTSAVPIDDPALRQRFEAKRDADMASIHTRMNQVRVERAYRIVGELEKLAREVEDVRVPELRSMMQRWRSGTLSRDCGIFGALGVVLAALYVLTGHPFTTGVVPGWLGWVFGEAWSTILFLLASLGLAGWLHMLARKWSAASVARLVSKTYPHGPLREGLLRAFYKNTAPWRSIFRSEPAGWGVKYRKMLVSVIADSERFIQTLNDRYAHPSGVTAAAVVPPPPDPEPQGEGEAQPA</sequence>
<dbReference type="InterPro" id="IPR051943">
    <property type="entry name" value="TRAFAC_Dynamin-like_GTPase"/>
</dbReference>
<dbReference type="Proteomes" id="UP000009071">
    <property type="component" value="Chromosome"/>
</dbReference>
<proteinExistence type="predicted"/>
<keyword evidence="2" id="KW-1133">Transmembrane helix</keyword>
<feature type="transmembrane region" description="Helical" evidence="2">
    <location>
        <begin position="385"/>
        <end position="406"/>
    </location>
</feature>
<accession>C4XRV5</accession>
<evidence type="ECO:0000256" key="1">
    <source>
        <dbReference type="SAM" id="MobiDB-lite"/>
    </source>
</evidence>
<dbReference type="EMBL" id="AP010904">
    <property type="protein sequence ID" value="BAH78021.1"/>
    <property type="molecule type" value="Genomic_DNA"/>
</dbReference>
<evidence type="ECO:0000256" key="2">
    <source>
        <dbReference type="SAM" id="Phobius"/>
    </source>
</evidence>
<feature type="region of interest" description="Disordered" evidence="1">
    <location>
        <begin position="527"/>
        <end position="549"/>
    </location>
</feature>
<dbReference type="InterPro" id="IPR045063">
    <property type="entry name" value="Dynamin_N"/>
</dbReference>
<dbReference type="InterPro" id="IPR027417">
    <property type="entry name" value="P-loop_NTPase"/>
</dbReference>
<feature type="transmembrane region" description="Helical" evidence="2">
    <location>
        <begin position="426"/>
        <end position="447"/>
    </location>
</feature>
<dbReference type="eggNOG" id="COG0699">
    <property type="taxonomic scope" value="Bacteria"/>
</dbReference>
<keyword evidence="2" id="KW-0472">Membrane</keyword>
<protein>
    <recommendedName>
        <fullName evidence="3">Dynamin N-terminal domain-containing protein</fullName>
    </recommendedName>
</protein>
<gene>
    <name evidence="4" type="ordered locus">DMR_45300</name>
</gene>
<evidence type="ECO:0000259" key="3">
    <source>
        <dbReference type="Pfam" id="PF00350"/>
    </source>
</evidence>
<keyword evidence="2" id="KW-0812">Transmembrane</keyword>
<organism evidence="4 5">
    <name type="scientific">Solidesulfovibrio magneticus (strain ATCC 700980 / DSM 13731 / RS-1)</name>
    <name type="common">Desulfovibrio magneticus</name>
    <dbReference type="NCBI Taxonomy" id="573370"/>
    <lineage>
        <taxon>Bacteria</taxon>
        <taxon>Pseudomonadati</taxon>
        <taxon>Thermodesulfobacteriota</taxon>
        <taxon>Desulfovibrionia</taxon>
        <taxon>Desulfovibrionales</taxon>
        <taxon>Desulfovibrionaceae</taxon>
        <taxon>Solidesulfovibrio</taxon>
    </lineage>
</organism>